<keyword evidence="2" id="KW-1185">Reference proteome</keyword>
<comment type="caution">
    <text evidence="1">The sequence shown here is derived from an EMBL/GenBank/DDBJ whole genome shotgun (WGS) entry which is preliminary data.</text>
</comment>
<reference evidence="1 2" key="1">
    <citation type="submission" date="2014-09" db="EMBL/GenBank/DDBJ databases">
        <authorList>
            <person name="Regsiter A."/>
        </authorList>
    </citation>
    <scope>NUCLEOTIDE SEQUENCE [LARGE SCALE GENOMIC DNA]</scope>
</reference>
<evidence type="ECO:0000313" key="2">
    <source>
        <dbReference type="Proteomes" id="UP000052230"/>
    </source>
</evidence>
<organism evidence="1 2">
    <name type="scientific">Xanthomonas citri pv. citri</name>
    <dbReference type="NCBI Taxonomy" id="611301"/>
    <lineage>
        <taxon>Bacteria</taxon>
        <taxon>Pseudomonadati</taxon>
        <taxon>Pseudomonadota</taxon>
        <taxon>Gammaproteobacteria</taxon>
        <taxon>Lysobacterales</taxon>
        <taxon>Lysobacteraceae</taxon>
        <taxon>Xanthomonas</taxon>
    </lineage>
</organism>
<proteinExistence type="predicted"/>
<name>A0A0U4YK19_XANCI</name>
<gene>
    <name evidence="1" type="ORF">XAC3562_210220</name>
</gene>
<dbReference type="EMBL" id="CCXZ01000113">
    <property type="protein sequence ID" value="CEG15756.1"/>
    <property type="molecule type" value="Genomic_DNA"/>
</dbReference>
<protein>
    <submittedName>
        <fullName evidence="1">Asparagine synthase domain protein</fullName>
    </submittedName>
</protein>
<dbReference type="Proteomes" id="UP000052230">
    <property type="component" value="Unassembled WGS sequence"/>
</dbReference>
<evidence type="ECO:0000313" key="1">
    <source>
        <dbReference type="EMBL" id="CEG15756.1"/>
    </source>
</evidence>
<dbReference type="AlphaFoldDB" id="A0A0U4YK19"/>
<accession>A0A0U4YK19</accession>
<sequence>MFASKLEAIASCHGFSNSLDRNALTLCCDTATFHRPTASIEASSNYRQEPFKFSARWMWNAVRLITTLTWDRATGMQKAM</sequence>